<dbReference type="Proteomes" id="UP000374630">
    <property type="component" value="Unassembled WGS sequence"/>
</dbReference>
<gene>
    <name evidence="4" type="ORF">EM848_09725</name>
    <name evidence="3" type="ORF">EMO90_10965</name>
</gene>
<name>A0A5J5DSN8_9BIFI</name>
<dbReference type="RefSeq" id="WP_150354732.1">
    <property type="nucleotide sequence ID" value="NZ_RZNZ01000019.1"/>
</dbReference>
<feature type="transmembrane region" description="Helical" evidence="2">
    <location>
        <begin position="20"/>
        <end position="38"/>
    </location>
</feature>
<evidence type="ECO:0000313" key="5">
    <source>
        <dbReference type="Proteomes" id="UP000345527"/>
    </source>
</evidence>
<evidence type="ECO:0000313" key="6">
    <source>
        <dbReference type="Proteomes" id="UP000374630"/>
    </source>
</evidence>
<evidence type="ECO:0000313" key="3">
    <source>
        <dbReference type="EMBL" id="KAA8816872.1"/>
    </source>
</evidence>
<keyword evidence="2" id="KW-0472">Membrane</keyword>
<keyword evidence="6" id="KW-1185">Reference proteome</keyword>
<feature type="transmembrane region" description="Helical" evidence="2">
    <location>
        <begin position="44"/>
        <end position="63"/>
    </location>
</feature>
<keyword evidence="2" id="KW-1133">Transmembrane helix</keyword>
<feature type="region of interest" description="Disordered" evidence="1">
    <location>
        <begin position="68"/>
        <end position="87"/>
    </location>
</feature>
<organism evidence="4 5">
    <name type="scientific">Bifidobacterium vespertilionis</name>
    <dbReference type="NCBI Taxonomy" id="2562524"/>
    <lineage>
        <taxon>Bacteria</taxon>
        <taxon>Bacillati</taxon>
        <taxon>Actinomycetota</taxon>
        <taxon>Actinomycetes</taxon>
        <taxon>Bifidobacteriales</taxon>
        <taxon>Bifidobacteriaceae</taxon>
        <taxon>Bifidobacterium</taxon>
    </lineage>
</organism>
<evidence type="ECO:0000256" key="1">
    <source>
        <dbReference type="SAM" id="MobiDB-lite"/>
    </source>
</evidence>
<dbReference type="Proteomes" id="UP000345527">
    <property type="component" value="Unassembled WGS sequence"/>
</dbReference>
<evidence type="ECO:0000313" key="4">
    <source>
        <dbReference type="EMBL" id="KAA8821871.1"/>
    </source>
</evidence>
<dbReference type="AlphaFoldDB" id="A0A5J5DSN8"/>
<dbReference type="EMBL" id="RZOA01000022">
    <property type="protein sequence ID" value="KAA8821871.1"/>
    <property type="molecule type" value="Genomic_DNA"/>
</dbReference>
<sequence length="87" mass="9679">MNTEKPVQNTDRKSIWKRRALGILCLLGAIAMVALFVQALRMGYIRRAVTSVITIIILLAMFVRAFPPKSDDVSVNNSSSTEEKGKQ</sequence>
<proteinExistence type="predicted"/>
<comment type="caution">
    <text evidence="4">The sequence shown here is derived from an EMBL/GenBank/DDBJ whole genome shotgun (WGS) entry which is preliminary data.</text>
</comment>
<protein>
    <submittedName>
        <fullName evidence="4">Uncharacterized protein</fullName>
    </submittedName>
</protein>
<keyword evidence="2" id="KW-0812">Transmembrane</keyword>
<dbReference type="EMBL" id="RZNZ01000019">
    <property type="protein sequence ID" value="KAA8816872.1"/>
    <property type="molecule type" value="Genomic_DNA"/>
</dbReference>
<reference evidence="5 6" key="1">
    <citation type="journal article" date="2019" name="Syst. Appl. Microbiol.">
        <title>Characterization of Bifidobacterium species in feaces of the Egyptian fruit bat: Description of B. vespertilionis sp. nov. and B. rousetti sp. nov.</title>
        <authorList>
            <person name="Modesto M."/>
            <person name="Satti M."/>
            <person name="Watanabe K."/>
            <person name="Puglisi E."/>
            <person name="Morelli L."/>
            <person name="Huang C.-H."/>
            <person name="Liou J.-S."/>
            <person name="Miyashita M."/>
            <person name="Tamura T."/>
            <person name="Saito S."/>
            <person name="Mori K."/>
            <person name="Huang L."/>
            <person name="Sciavilla P."/>
            <person name="Sandri C."/>
            <person name="Spiezio C."/>
            <person name="Vitali F."/>
            <person name="Cavalieri D."/>
            <person name="Perpetuini G."/>
            <person name="Tofalo R."/>
            <person name="Bonetti A."/>
            <person name="Arita M."/>
            <person name="Mattarelli P."/>
        </authorList>
    </citation>
    <scope>NUCLEOTIDE SEQUENCE [LARGE SCALE GENOMIC DNA]</scope>
    <source>
        <strain evidence="3 6">RST16</strain>
        <strain evidence="4 5">RST8</strain>
    </source>
</reference>
<evidence type="ECO:0000256" key="2">
    <source>
        <dbReference type="SAM" id="Phobius"/>
    </source>
</evidence>
<accession>A0A5J5DSN8</accession>